<evidence type="ECO:0000256" key="1">
    <source>
        <dbReference type="SAM" id="Coils"/>
    </source>
</evidence>
<dbReference type="EMBL" id="CP073041">
    <property type="protein sequence ID" value="UXE61710.1"/>
    <property type="molecule type" value="Genomic_DNA"/>
</dbReference>
<keyword evidence="1" id="KW-0175">Coiled coil</keyword>
<feature type="coiled-coil region" evidence="1">
    <location>
        <begin position="23"/>
        <end position="50"/>
    </location>
</feature>
<dbReference type="KEGG" id="wna:KA717_01740"/>
<dbReference type="AlphaFoldDB" id="A0A977L0E1"/>
<proteinExistence type="predicted"/>
<reference evidence="2" key="1">
    <citation type="submission" date="2021-04" db="EMBL/GenBank/DDBJ databases">
        <title>Genome sequence of Woronichinia naegeliana from Washington state freshwater lake bloom.</title>
        <authorList>
            <person name="Dreher T.W."/>
        </authorList>
    </citation>
    <scope>NUCLEOTIDE SEQUENCE</scope>
    <source>
        <strain evidence="2">WA131</strain>
    </source>
</reference>
<dbReference type="Proteomes" id="UP001065613">
    <property type="component" value="Chromosome"/>
</dbReference>
<organism evidence="2">
    <name type="scientific">Woronichinia naegeliana WA131</name>
    <dbReference type="NCBI Taxonomy" id="2824559"/>
    <lineage>
        <taxon>Bacteria</taxon>
        <taxon>Bacillati</taxon>
        <taxon>Cyanobacteriota</taxon>
        <taxon>Cyanophyceae</taxon>
        <taxon>Synechococcales</taxon>
        <taxon>Coelosphaeriaceae</taxon>
        <taxon>Woronichinia</taxon>
    </lineage>
</organism>
<protein>
    <submittedName>
        <fullName evidence="2">Uncharacterized protein</fullName>
    </submittedName>
</protein>
<evidence type="ECO:0000313" key="2">
    <source>
        <dbReference type="EMBL" id="UXE61710.1"/>
    </source>
</evidence>
<gene>
    <name evidence="2" type="ORF">KA717_01740</name>
</gene>
<sequence length="170" mass="19628">MSEKQSSEEEIKAGDILKAVQKIQKATVKLAKQDETLQEICNEIKNSESQKGCDFVAIQLIQRDQNVIGTVSGTNWSGIAKHYLDVDPKLRDIQADIVKTGQMEIIAGWDARFDEWIYKKYEHFRLARIFMPIIIVKDSESENAHSIENWDEPKDWMDFVDYDWFGTGIV</sequence>
<accession>A0A977L0E1</accession>
<name>A0A977L0E1_9CYAN</name>